<reference evidence="1" key="1">
    <citation type="submission" date="2021-06" db="EMBL/GenBank/DDBJ databases">
        <authorList>
            <person name="Kallberg Y."/>
            <person name="Tangrot J."/>
            <person name="Rosling A."/>
        </authorList>
    </citation>
    <scope>NUCLEOTIDE SEQUENCE</scope>
    <source>
        <strain evidence="1">FL130A</strain>
    </source>
</reference>
<evidence type="ECO:0000313" key="2">
    <source>
        <dbReference type="Proteomes" id="UP000789508"/>
    </source>
</evidence>
<dbReference type="AlphaFoldDB" id="A0A9N9HEC3"/>
<dbReference type="Proteomes" id="UP000789508">
    <property type="component" value="Unassembled WGS sequence"/>
</dbReference>
<name>A0A9N9HEC3_9GLOM</name>
<accession>A0A9N9HEC3</accession>
<evidence type="ECO:0000313" key="1">
    <source>
        <dbReference type="EMBL" id="CAG8667491.1"/>
    </source>
</evidence>
<protein>
    <submittedName>
        <fullName evidence="1">10438_t:CDS:1</fullName>
    </submittedName>
</protein>
<dbReference type="EMBL" id="CAJVPS010011852">
    <property type="protein sequence ID" value="CAG8667491.1"/>
    <property type="molecule type" value="Genomic_DNA"/>
</dbReference>
<sequence>AIVSTNNANNAVRAIVSTNNANNAVRAIVSTNNANNAVRVIVSTTTRSVDHTAENAFSFLPAHYAVSETNSLLQRVWISSEDNSNVPVQNETLVFTEGSVFKEPDYGVDCTFHHVGNVPDIRNNT</sequence>
<organism evidence="1 2">
    <name type="scientific">Ambispora leptoticha</name>
    <dbReference type="NCBI Taxonomy" id="144679"/>
    <lineage>
        <taxon>Eukaryota</taxon>
        <taxon>Fungi</taxon>
        <taxon>Fungi incertae sedis</taxon>
        <taxon>Mucoromycota</taxon>
        <taxon>Glomeromycotina</taxon>
        <taxon>Glomeromycetes</taxon>
        <taxon>Archaeosporales</taxon>
        <taxon>Ambisporaceae</taxon>
        <taxon>Ambispora</taxon>
    </lineage>
</organism>
<comment type="caution">
    <text evidence="1">The sequence shown here is derived from an EMBL/GenBank/DDBJ whole genome shotgun (WGS) entry which is preliminary data.</text>
</comment>
<proteinExistence type="predicted"/>
<feature type="non-terminal residue" evidence="1">
    <location>
        <position position="1"/>
    </location>
</feature>
<keyword evidence="2" id="KW-1185">Reference proteome</keyword>
<gene>
    <name evidence="1" type="ORF">ALEPTO_LOCUS10499</name>
</gene>